<proteinExistence type="predicted"/>
<reference evidence="2" key="1">
    <citation type="submission" date="2023-06" db="EMBL/GenBank/DDBJ databases">
        <title>Survivors Of The Sea: Transcriptome response of Skeletonema marinoi to long-term dormancy.</title>
        <authorList>
            <person name="Pinder M.I.M."/>
            <person name="Kourtchenko O."/>
            <person name="Robertson E.K."/>
            <person name="Larsson T."/>
            <person name="Maumus F."/>
            <person name="Osuna-Cruz C.M."/>
            <person name="Vancaester E."/>
            <person name="Stenow R."/>
            <person name="Vandepoele K."/>
            <person name="Ploug H."/>
            <person name="Bruchert V."/>
            <person name="Godhe A."/>
            <person name="Topel M."/>
        </authorList>
    </citation>
    <scope>NUCLEOTIDE SEQUENCE</scope>
    <source>
        <strain evidence="2">R05AC</strain>
    </source>
</reference>
<dbReference type="SUPFAM" id="SSF54373">
    <property type="entry name" value="FAD-linked reductases, C-terminal domain"/>
    <property type="match status" value="1"/>
</dbReference>
<dbReference type="Gene3D" id="3.90.660.10">
    <property type="match status" value="1"/>
</dbReference>
<dbReference type="EC" id="1.5.3.-" evidence="2"/>
<keyword evidence="2" id="KW-0560">Oxidoreductase</keyword>
<protein>
    <submittedName>
        <fullName evidence="2">Flavin monoamine oxidase family protein</fullName>
        <ecNumber evidence="2">1.5.3.-</ecNumber>
    </submittedName>
</protein>
<dbReference type="GO" id="GO:0016491">
    <property type="term" value="F:oxidoreductase activity"/>
    <property type="evidence" value="ECO:0007669"/>
    <property type="project" value="UniProtKB-KW"/>
</dbReference>
<sequence>MAKAVLVTVSLGVLKAGNIKFTPSLPDWKQEVIDGMGFGLLDKCVMQWDNPDAAVWPEEEWIELITPKGENSGKWTTFFNPSSYKGVPMIVGWAAADNARYMETQTDEEVQSDMMAKLKAMFPSITPPGRYIITRWGSEENVLGTYSFKIIGRDFSNDSRLLQKTVENVWFAGEATESVWYGTVNGAFDSGRAAAAGMLEVLSASTAGW</sequence>
<dbReference type="InterPro" id="IPR050281">
    <property type="entry name" value="Flavin_monoamine_oxidase"/>
</dbReference>
<organism evidence="2 3">
    <name type="scientific">Skeletonema marinoi</name>
    <dbReference type="NCBI Taxonomy" id="267567"/>
    <lineage>
        <taxon>Eukaryota</taxon>
        <taxon>Sar</taxon>
        <taxon>Stramenopiles</taxon>
        <taxon>Ochrophyta</taxon>
        <taxon>Bacillariophyta</taxon>
        <taxon>Coscinodiscophyceae</taxon>
        <taxon>Thalassiosirophycidae</taxon>
        <taxon>Thalassiosirales</taxon>
        <taxon>Skeletonemataceae</taxon>
        <taxon>Skeletonema</taxon>
        <taxon>Skeletonema marinoi-dohrnii complex</taxon>
    </lineage>
</organism>
<evidence type="ECO:0000313" key="2">
    <source>
        <dbReference type="EMBL" id="KAK1735703.1"/>
    </source>
</evidence>
<accession>A0AAD9D7K6</accession>
<name>A0AAD9D7K6_9STRA</name>
<dbReference type="Pfam" id="PF01593">
    <property type="entry name" value="Amino_oxidase"/>
    <property type="match status" value="1"/>
</dbReference>
<dbReference type="Proteomes" id="UP001224775">
    <property type="component" value="Unassembled WGS sequence"/>
</dbReference>
<dbReference type="EMBL" id="JATAAI010000032">
    <property type="protein sequence ID" value="KAK1735703.1"/>
    <property type="molecule type" value="Genomic_DNA"/>
</dbReference>
<dbReference type="AlphaFoldDB" id="A0AAD9D7K6"/>
<gene>
    <name evidence="2" type="ORF">QTG54_013409</name>
</gene>
<dbReference type="PANTHER" id="PTHR10742">
    <property type="entry name" value="FLAVIN MONOAMINE OXIDASE"/>
    <property type="match status" value="1"/>
</dbReference>
<feature type="domain" description="Amine oxidase" evidence="1">
    <location>
        <begin position="2"/>
        <end position="198"/>
    </location>
</feature>
<keyword evidence="3" id="KW-1185">Reference proteome</keyword>
<evidence type="ECO:0000313" key="3">
    <source>
        <dbReference type="Proteomes" id="UP001224775"/>
    </source>
</evidence>
<dbReference type="Gene3D" id="3.50.50.60">
    <property type="entry name" value="FAD/NAD(P)-binding domain"/>
    <property type="match status" value="1"/>
</dbReference>
<comment type="caution">
    <text evidence="2">The sequence shown here is derived from an EMBL/GenBank/DDBJ whole genome shotgun (WGS) entry which is preliminary data.</text>
</comment>
<evidence type="ECO:0000259" key="1">
    <source>
        <dbReference type="Pfam" id="PF01593"/>
    </source>
</evidence>
<dbReference type="SUPFAM" id="SSF51905">
    <property type="entry name" value="FAD/NAD(P)-binding domain"/>
    <property type="match status" value="1"/>
</dbReference>
<dbReference type="PANTHER" id="PTHR10742:SF410">
    <property type="entry name" value="LYSINE-SPECIFIC HISTONE DEMETHYLASE 2"/>
    <property type="match status" value="1"/>
</dbReference>
<dbReference type="InterPro" id="IPR002937">
    <property type="entry name" value="Amino_oxidase"/>
</dbReference>
<dbReference type="InterPro" id="IPR036188">
    <property type="entry name" value="FAD/NAD-bd_sf"/>
</dbReference>